<accession>A0A317VIY0</accession>
<dbReference type="OrthoDB" id="3555317at2759"/>
<dbReference type="Gene3D" id="1.20.5.170">
    <property type="match status" value="1"/>
</dbReference>
<dbReference type="EMBL" id="MSFL01000023">
    <property type="protein sequence ID" value="PWY74334.1"/>
    <property type="molecule type" value="Genomic_DNA"/>
</dbReference>
<name>A0A317VIY0_9EURO</name>
<dbReference type="CDD" id="cd14688">
    <property type="entry name" value="bZIP_YAP"/>
    <property type="match status" value="1"/>
</dbReference>
<dbReference type="RefSeq" id="XP_025396981.1">
    <property type="nucleotide sequence ID" value="XM_025537822.1"/>
</dbReference>
<feature type="region of interest" description="Disordered" evidence="1">
    <location>
        <begin position="166"/>
        <end position="202"/>
    </location>
</feature>
<dbReference type="PANTHER" id="PTHR40618:SF1">
    <property type="entry name" value="B-ZIP TRANSCRIPTION FACTOR (EUROFUNG)"/>
    <property type="match status" value="1"/>
</dbReference>
<dbReference type="SUPFAM" id="SSF57959">
    <property type="entry name" value="Leucine zipper domain"/>
    <property type="match status" value="1"/>
</dbReference>
<evidence type="ECO:0000313" key="3">
    <source>
        <dbReference type="Proteomes" id="UP000247233"/>
    </source>
</evidence>
<reference evidence="2 3" key="1">
    <citation type="submission" date="2016-12" db="EMBL/GenBank/DDBJ databases">
        <title>The genomes of Aspergillus section Nigri reveals drivers in fungal speciation.</title>
        <authorList>
            <consortium name="DOE Joint Genome Institute"/>
            <person name="Vesth T.C."/>
            <person name="Nybo J."/>
            <person name="Theobald S."/>
            <person name="Brandl J."/>
            <person name="Frisvad J.C."/>
            <person name="Nielsen K.F."/>
            <person name="Lyhne E.K."/>
            <person name="Kogle M.E."/>
            <person name="Kuo A."/>
            <person name="Riley R."/>
            <person name="Clum A."/>
            <person name="Nolan M."/>
            <person name="Lipzen A."/>
            <person name="Salamov A."/>
            <person name="Henrissat B."/>
            <person name="Wiebenga A."/>
            <person name="De Vries R.P."/>
            <person name="Grigoriev I.V."/>
            <person name="Mortensen U.H."/>
            <person name="Andersen M.R."/>
            <person name="Baker S.E."/>
        </authorList>
    </citation>
    <scope>NUCLEOTIDE SEQUENCE [LARGE SCALE GENOMIC DNA]</scope>
    <source>
        <strain evidence="2 3">CBS 117.55</strain>
    </source>
</reference>
<comment type="caution">
    <text evidence="2">The sequence shown here is derived from an EMBL/GenBank/DDBJ whole genome shotgun (WGS) entry which is preliminary data.</text>
</comment>
<evidence type="ECO:0000256" key="1">
    <source>
        <dbReference type="SAM" id="MobiDB-lite"/>
    </source>
</evidence>
<dbReference type="GO" id="GO:0003700">
    <property type="term" value="F:DNA-binding transcription factor activity"/>
    <property type="evidence" value="ECO:0007669"/>
    <property type="project" value="InterPro"/>
</dbReference>
<dbReference type="VEuPathDB" id="FungiDB:BO70DRAFT_104653"/>
<keyword evidence="3" id="KW-1185">Reference proteome</keyword>
<organism evidence="2 3">
    <name type="scientific">Aspergillus heteromorphus CBS 117.55</name>
    <dbReference type="NCBI Taxonomy" id="1448321"/>
    <lineage>
        <taxon>Eukaryota</taxon>
        <taxon>Fungi</taxon>
        <taxon>Dikarya</taxon>
        <taxon>Ascomycota</taxon>
        <taxon>Pezizomycotina</taxon>
        <taxon>Eurotiomycetes</taxon>
        <taxon>Eurotiomycetidae</taxon>
        <taxon>Eurotiales</taxon>
        <taxon>Aspergillaceae</taxon>
        <taxon>Aspergillus</taxon>
        <taxon>Aspergillus subgen. Circumdati</taxon>
    </lineage>
</organism>
<evidence type="ECO:0008006" key="4">
    <source>
        <dbReference type="Google" id="ProtNLM"/>
    </source>
</evidence>
<gene>
    <name evidence="2" type="ORF">BO70DRAFT_104653</name>
</gene>
<dbReference type="Proteomes" id="UP000247233">
    <property type="component" value="Unassembled WGS sequence"/>
</dbReference>
<protein>
    <recommendedName>
        <fullName evidence="4">BZIP domain-containing protein</fullName>
    </recommendedName>
</protein>
<dbReference type="AlphaFoldDB" id="A0A317VIY0"/>
<proteinExistence type="predicted"/>
<sequence>MAHLTSTIATCRPLSLRFRIRLRLRNRASPRQSLPSALAATTPPLRRPSINEVARGKSSRAPWPRIQKRYARIAFVLVSRPRLIDIPGQRRRRQIRLAQRAYRSRKEANVSLLKSRISELENVVEKMSTAVLSFSEELVQSDMLASNAVMAQHLRDTVQTCLSLAREASKDSDHESPIVSPPQTEEASPSMTHEQHSQTSPLVDLESLPSSFDSNSYLNIGGLHARQHSSSPRFFESPETSEMDLLVFIDKLHMSCVYQGCLALTDESISLERLQKHFCLTLQIMDRKRLASYFQLALNQKETRKRFEKWGGIPFFSLGGAGTHYPRALPNGQQSRPGLQPVSAQSLSHLPQDIQQQLQGEWFDMGDLEGHIRERGIRFFSYPPENLAQYPARVAINEARLIQTLTAKAICLGWTPGFRRGDVEEAIRSCAWV</sequence>
<dbReference type="GeneID" id="37060059"/>
<evidence type="ECO:0000313" key="2">
    <source>
        <dbReference type="EMBL" id="PWY74334.1"/>
    </source>
</evidence>
<dbReference type="PANTHER" id="PTHR40618">
    <property type="entry name" value="B-ZIP TRANSCRIPTION FACTOR (EUROFUNG)-RELATED"/>
    <property type="match status" value="1"/>
</dbReference>
<feature type="compositionally biased region" description="Polar residues" evidence="1">
    <location>
        <begin position="181"/>
        <end position="201"/>
    </location>
</feature>
<dbReference type="InterPro" id="IPR046347">
    <property type="entry name" value="bZIP_sf"/>
</dbReference>
<feature type="compositionally biased region" description="Basic and acidic residues" evidence="1">
    <location>
        <begin position="167"/>
        <end position="176"/>
    </location>
</feature>